<accession>A0ABY6Z4H7</accession>
<dbReference type="EMBL" id="CP104064">
    <property type="protein sequence ID" value="WAH37660.1"/>
    <property type="molecule type" value="Genomic_DNA"/>
</dbReference>
<protein>
    <submittedName>
        <fullName evidence="2">Glycoside hydrolase family 15 protein</fullName>
    </submittedName>
</protein>
<dbReference type="InterPro" id="IPR008928">
    <property type="entry name" value="6-hairpin_glycosidase_sf"/>
</dbReference>
<dbReference type="GO" id="GO:0016787">
    <property type="term" value="F:hydrolase activity"/>
    <property type="evidence" value="ECO:0007669"/>
    <property type="project" value="UniProtKB-KW"/>
</dbReference>
<reference evidence="2" key="1">
    <citation type="submission" date="2022-08" db="EMBL/GenBank/DDBJ databases">
        <title>Alicyclobacillus dauci DSM2870, complete genome.</title>
        <authorList>
            <person name="Wang Q."/>
            <person name="Cai R."/>
            <person name="Wang Z."/>
        </authorList>
    </citation>
    <scope>NUCLEOTIDE SEQUENCE</scope>
    <source>
        <strain evidence="2">DSM 28700</strain>
    </source>
</reference>
<organism evidence="2 3">
    <name type="scientific">Alicyclobacillus dauci</name>
    <dbReference type="NCBI Taxonomy" id="1475485"/>
    <lineage>
        <taxon>Bacteria</taxon>
        <taxon>Bacillati</taxon>
        <taxon>Bacillota</taxon>
        <taxon>Bacilli</taxon>
        <taxon>Bacillales</taxon>
        <taxon>Alicyclobacillaceae</taxon>
        <taxon>Alicyclobacillus</taxon>
    </lineage>
</organism>
<keyword evidence="2" id="KW-0378">Hydrolase</keyword>
<proteinExistence type="predicted"/>
<name>A0ABY6Z4H7_9BACL</name>
<dbReference type="Proteomes" id="UP001164803">
    <property type="component" value="Chromosome"/>
</dbReference>
<evidence type="ECO:0000313" key="3">
    <source>
        <dbReference type="Proteomes" id="UP001164803"/>
    </source>
</evidence>
<dbReference type="Pfam" id="PF00723">
    <property type="entry name" value="Glyco_hydro_15"/>
    <property type="match status" value="1"/>
</dbReference>
<evidence type="ECO:0000259" key="1">
    <source>
        <dbReference type="Pfam" id="PF00723"/>
    </source>
</evidence>
<evidence type="ECO:0000313" key="2">
    <source>
        <dbReference type="EMBL" id="WAH37660.1"/>
    </source>
</evidence>
<dbReference type="PANTHER" id="PTHR31616">
    <property type="entry name" value="TREHALASE"/>
    <property type="match status" value="1"/>
</dbReference>
<feature type="domain" description="GH15-like" evidence="1">
    <location>
        <begin position="13"/>
        <end position="174"/>
    </location>
</feature>
<sequence length="339" mass="39564">MRDQVQRVLDTLRQPRGLYVASPSNTYHYIWIRDISYIALSELHRDNGRFEETYYGLLDILRKYEWKLTYHATKRPVETYEYIHPRYTADTLEEVNQPWGNAQNDAIGAFLFGIGEGLRRGKKMLRDERDRKMIQLLVQYLTTLEYWMDEDNGMWEENRERHASSIGACAAGLLAIQPYFDVPWEPIQAGLSALFQLLPRESATKECDLALLSLVYPYELVPRAMREVIINRVEERLLRQSGVIRYEGDLYYQEDGKEAEWCMGLPWLGLCHATIGNMDKAQSYLTRTVQVMAHGAKIPELYVMHRRQPNENTPLGWSHALWLVLFDTISSGKTAHIFH</sequence>
<dbReference type="InterPro" id="IPR012341">
    <property type="entry name" value="6hp_glycosidase-like_sf"/>
</dbReference>
<dbReference type="RefSeq" id="WP_268045173.1">
    <property type="nucleotide sequence ID" value="NZ_CP104064.1"/>
</dbReference>
<dbReference type="Gene3D" id="1.50.10.10">
    <property type="match status" value="2"/>
</dbReference>
<dbReference type="PANTHER" id="PTHR31616:SF0">
    <property type="entry name" value="GLUCAN 1,4-ALPHA-GLUCOSIDASE"/>
    <property type="match status" value="1"/>
</dbReference>
<dbReference type="InterPro" id="IPR011613">
    <property type="entry name" value="GH15-like"/>
</dbReference>
<gene>
    <name evidence="2" type="ORF">NZD86_03855</name>
</gene>
<dbReference type="SUPFAM" id="SSF48208">
    <property type="entry name" value="Six-hairpin glycosidases"/>
    <property type="match status" value="1"/>
</dbReference>
<keyword evidence="3" id="KW-1185">Reference proteome</keyword>